<dbReference type="InterPro" id="IPR043257">
    <property type="entry name" value="Rieske_N"/>
</dbReference>
<name>A0A7I7JR10_9MYCO</name>
<evidence type="ECO:0000313" key="12">
    <source>
        <dbReference type="Proteomes" id="UP000466997"/>
    </source>
</evidence>
<dbReference type="SUPFAM" id="SSF50022">
    <property type="entry name" value="ISP domain"/>
    <property type="match status" value="1"/>
</dbReference>
<evidence type="ECO:0000256" key="5">
    <source>
        <dbReference type="ARBA" id="ARBA00022964"/>
    </source>
</evidence>
<dbReference type="GO" id="GO:0051213">
    <property type="term" value="F:dioxygenase activity"/>
    <property type="evidence" value="ECO:0007669"/>
    <property type="project" value="UniProtKB-KW"/>
</dbReference>
<keyword evidence="6" id="KW-0560">Oxidoreductase</keyword>
<evidence type="ECO:0000313" key="11">
    <source>
        <dbReference type="EMBL" id="BBX14260.1"/>
    </source>
</evidence>
<dbReference type="InterPro" id="IPR017941">
    <property type="entry name" value="Rieske_2Fe-2S"/>
</dbReference>
<organism evidence="11 12">
    <name type="scientific">Mycobacterium novum</name>
    <dbReference type="NCBI Taxonomy" id="2492438"/>
    <lineage>
        <taxon>Bacteria</taxon>
        <taxon>Bacillati</taxon>
        <taxon>Actinomycetota</taxon>
        <taxon>Actinomycetes</taxon>
        <taxon>Mycobacteriales</taxon>
        <taxon>Mycobacteriaceae</taxon>
        <taxon>Mycobacterium</taxon>
    </lineage>
</organism>
<dbReference type="InterPro" id="IPR036922">
    <property type="entry name" value="Rieske_2Fe-2S_sf"/>
</dbReference>
<evidence type="ECO:0000259" key="10">
    <source>
        <dbReference type="PROSITE" id="PS51296"/>
    </source>
</evidence>
<dbReference type="Proteomes" id="UP000466997">
    <property type="component" value="Chromosome"/>
</dbReference>
<sequence length="465" mass="52341">MVPAHIYNDAEIFELERERLFRRAWMFVAHESEIPQDGDYVVRRLLNDSFIIARDSKGDVRAMFNMCLHRGMQVCRAEMGNASNFRCPYHGWSYRNDGRLTGLPFHQEAYGGEAGFQKRGQTLLPAPNLASYNGMIFISLDAQAPPLEEFLGDFRFYLDFYTRQSRSGLEVRGPQRWRIKANWKIGVENFAGDMYHTPHTHASVVDIGLFREPKAQKRKDGATYWASCGGGTTYKLPPGTFEERMRYVGYPDDMVGRIKQVWSQDHQRVVGDDGFMISAASCFPNLSLVHNWPKIQDSDDVLPFISIRTWQPISENETEVYSWFAVDAAAPEQFKKDSYKAYLMCFGSSGMFEQDDVENWVSLTNTAAGAMARQLLLNGRMGLLADGTPVVNALPPEQFHGPGVAQVGYNENNQRAILQMWADHLQLPPVPLEPAAIGGQPDGITPLVQTNGTSACRTAYQEAPA</sequence>
<comment type="similarity">
    <text evidence="1">Belongs to the bacterial ring-hydroxylating dioxygenase alpha subunit family.</text>
</comment>
<keyword evidence="4" id="KW-0058">Aromatic hydrocarbons catabolism</keyword>
<gene>
    <name evidence="11" type="primary">hcaE</name>
    <name evidence="11" type="ORF">MNVM_33410</name>
</gene>
<evidence type="ECO:0000256" key="1">
    <source>
        <dbReference type="ARBA" id="ARBA00008751"/>
    </source>
</evidence>
<evidence type="ECO:0000256" key="7">
    <source>
        <dbReference type="ARBA" id="ARBA00023004"/>
    </source>
</evidence>
<dbReference type="Pfam" id="PF00355">
    <property type="entry name" value="Rieske"/>
    <property type="match status" value="1"/>
</dbReference>
<dbReference type="CDD" id="cd03535">
    <property type="entry name" value="Rieske_RO_Alpha_NDO"/>
    <property type="match status" value="1"/>
</dbReference>
<dbReference type="PRINTS" id="PR00090">
    <property type="entry name" value="RNGDIOXGNASE"/>
</dbReference>
<keyword evidence="12" id="KW-1185">Reference proteome</keyword>
<dbReference type="Gene3D" id="2.102.10.10">
    <property type="entry name" value="Rieske [2Fe-2S] iron-sulphur domain"/>
    <property type="match status" value="1"/>
</dbReference>
<keyword evidence="9" id="KW-0520">NAD</keyword>
<dbReference type="PANTHER" id="PTHR43756:SF1">
    <property type="entry name" value="3-PHENYLPROPIONATE_CINNAMIC ACID DIOXYGENASE SUBUNIT ALPHA"/>
    <property type="match status" value="1"/>
</dbReference>
<evidence type="ECO:0000256" key="3">
    <source>
        <dbReference type="ARBA" id="ARBA00022723"/>
    </source>
</evidence>
<dbReference type="InterPro" id="IPR015879">
    <property type="entry name" value="Ring_hydroxy_dOase_asu_C_dom"/>
</dbReference>
<keyword evidence="5" id="KW-0223">Dioxygenase</keyword>
<dbReference type="GO" id="GO:0051537">
    <property type="term" value="F:2 iron, 2 sulfur cluster binding"/>
    <property type="evidence" value="ECO:0007669"/>
    <property type="project" value="UniProtKB-KW"/>
</dbReference>
<dbReference type="EMBL" id="AP022562">
    <property type="protein sequence ID" value="BBX14260.1"/>
    <property type="molecule type" value="Genomic_DNA"/>
</dbReference>
<protein>
    <submittedName>
        <fullName evidence="11">Hydrogenase</fullName>
    </submittedName>
</protein>
<keyword evidence="8" id="KW-0411">Iron-sulfur</keyword>
<dbReference type="InterPro" id="IPR001663">
    <property type="entry name" value="Rng_hydr_dOase-A"/>
</dbReference>
<keyword evidence="2" id="KW-0001">2Fe-2S</keyword>
<dbReference type="SUPFAM" id="SSF55961">
    <property type="entry name" value="Bet v1-like"/>
    <property type="match status" value="1"/>
</dbReference>
<evidence type="ECO:0000256" key="2">
    <source>
        <dbReference type="ARBA" id="ARBA00022714"/>
    </source>
</evidence>
<reference evidence="11 12" key="1">
    <citation type="journal article" date="2019" name="Emerg. Microbes Infect.">
        <title>Comprehensive subspecies identification of 175 nontuberculous mycobacteria species based on 7547 genomic profiles.</title>
        <authorList>
            <person name="Matsumoto Y."/>
            <person name="Kinjo T."/>
            <person name="Motooka D."/>
            <person name="Nabeya D."/>
            <person name="Jung N."/>
            <person name="Uechi K."/>
            <person name="Horii T."/>
            <person name="Iida T."/>
            <person name="Fujita J."/>
            <person name="Nakamura S."/>
        </authorList>
    </citation>
    <scope>NUCLEOTIDE SEQUENCE [LARGE SCALE GENOMIC DNA]</scope>
    <source>
        <strain evidence="11 12">JCM 6391</strain>
    </source>
</reference>
<accession>A0A7I7JR10</accession>
<feature type="domain" description="Rieske" evidence="10">
    <location>
        <begin position="25"/>
        <end position="138"/>
    </location>
</feature>
<dbReference type="GO" id="GO:0005506">
    <property type="term" value="F:iron ion binding"/>
    <property type="evidence" value="ECO:0007669"/>
    <property type="project" value="InterPro"/>
</dbReference>
<dbReference type="KEGG" id="mnm:MNVM_33410"/>
<dbReference type="PROSITE" id="PS51296">
    <property type="entry name" value="RIESKE"/>
    <property type="match status" value="1"/>
</dbReference>
<dbReference type="CDD" id="cd08881">
    <property type="entry name" value="RHO_alpha_C_NDO-like"/>
    <property type="match status" value="1"/>
</dbReference>
<dbReference type="AlphaFoldDB" id="A0A7I7JR10"/>
<dbReference type="PROSITE" id="PS00570">
    <property type="entry name" value="RING_HYDROXYL_ALPHA"/>
    <property type="match status" value="1"/>
</dbReference>
<dbReference type="InterPro" id="IPR043266">
    <property type="entry name" value="RHO_NdoB-like_C"/>
</dbReference>
<evidence type="ECO:0000256" key="9">
    <source>
        <dbReference type="ARBA" id="ARBA00023027"/>
    </source>
</evidence>
<dbReference type="Gene3D" id="3.90.380.10">
    <property type="entry name" value="Naphthalene 1,2-dioxygenase Alpha Subunit, Chain A, domain 1"/>
    <property type="match status" value="1"/>
</dbReference>
<keyword evidence="7" id="KW-0408">Iron</keyword>
<keyword evidence="3" id="KW-0479">Metal-binding</keyword>
<dbReference type="Pfam" id="PF00848">
    <property type="entry name" value="Ring_hydroxyl_A"/>
    <property type="match status" value="1"/>
</dbReference>
<evidence type="ECO:0000256" key="4">
    <source>
        <dbReference type="ARBA" id="ARBA00022797"/>
    </source>
</evidence>
<dbReference type="GO" id="GO:0016705">
    <property type="term" value="F:oxidoreductase activity, acting on paired donors, with incorporation or reduction of molecular oxygen"/>
    <property type="evidence" value="ECO:0007669"/>
    <property type="project" value="UniProtKB-ARBA"/>
</dbReference>
<dbReference type="InterPro" id="IPR015881">
    <property type="entry name" value="ARHD_Rieske_2Fe_2S"/>
</dbReference>
<dbReference type="PANTHER" id="PTHR43756">
    <property type="entry name" value="CHOLINE MONOOXYGENASE, CHLOROPLASTIC"/>
    <property type="match status" value="1"/>
</dbReference>
<proteinExistence type="inferred from homology"/>
<dbReference type="GO" id="GO:0004497">
    <property type="term" value="F:monooxygenase activity"/>
    <property type="evidence" value="ECO:0007669"/>
    <property type="project" value="UniProtKB-ARBA"/>
</dbReference>
<evidence type="ECO:0000256" key="6">
    <source>
        <dbReference type="ARBA" id="ARBA00023002"/>
    </source>
</evidence>
<evidence type="ECO:0000256" key="8">
    <source>
        <dbReference type="ARBA" id="ARBA00023014"/>
    </source>
</evidence>